<organism evidence="7 8">
    <name type="scientific">Skermanella cutis</name>
    <dbReference type="NCBI Taxonomy" id="2775420"/>
    <lineage>
        <taxon>Bacteria</taxon>
        <taxon>Pseudomonadati</taxon>
        <taxon>Pseudomonadota</taxon>
        <taxon>Alphaproteobacteria</taxon>
        <taxon>Rhodospirillales</taxon>
        <taxon>Azospirillaceae</taxon>
        <taxon>Skermanella</taxon>
    </lineage>
</organism>
<keyword evidence="2" id="KW-0479">Metal-binding</keyword>
<dbReference type="EMBL" id="CP067420">
    <property type="protein sequence ID" value="QQP90275.1"/>
    <property type="molecule type" value="Genomic_DNA"/>
</dbReference>
<dbReference type="SUPFAM" id="SSF52440">
    <property type="entry name" value="PreATP-grasp domain"/>
    <property type="match status" value="1"/>
</dbReference>
<reference evidence="7" key="1">
    <citation type="submission" date="2021-02" db="EMBL/GenBank/DDBJ databases">
        <title>Skermanella TT6 skin isolate.</title>
        <authorList>
            <person name="Lee K."/>
            <person name="Ganzorig M."/>
        </authorList>
    </citation>
    <scope>NUCLEOTIDE SEQUENCE</scope>
    <source>
        <strain evidence="7">TT6</strain>
    </source>
</reference>
<evidence type="ECO:0000259" key="6">
    <source>
        <dbReference type="Pfam" id="PF03738"/>
    </source>
</evidence>
<keyword evidence="8" id="KW-1185">Reference proteome</keyword>
<feature type="domain" description="Glutathionylspermidine synthase pre-ATP-grasp-like" evidence="6">
    <location>
        <begin position="12"/>
        <end position="378"/>
    </location>
</feature>
<evidence type="ECO:0000256" key="4">
    <source>
        <dbReference type="ARBA" id="ARBA00022840"/>
    </source>
</evidence>
<evidence type="ECO:0000313" key="8">
    <source>
        <dbReference type="Proteomes" id="UP000595197"/>
    </source>
</evidence>
<accession>A0ABX7B939</accession>
<evidence type="ECO:0000256" key="5">
    <source>
        <dbReference type="ARBA" id="ARBA00022842"/>
    </source>
</evidence>
<dbReference type="InterPro" id="IPR016185">
    <property type="entry name" value="PreATP-grasp_dom_sf"/>
</dbReference>
<name>A0ABX7B939_9PROT</name>
<keyword evidence="3" id="KW-0547">Nucleotide-binding</keyword>
<dbReference type="Gene3D" id="3.30.1490.330">
    <property type="match status" value="1"/>
</dbReference>
<dbReference type="SUPFAM" id="SSF56059">
    <property type="entry name" value="Glutathione synthetase ATP-binding domain-like"/>
    <property type="match status" value="1"/>
</dbReference>
<dbReference type="InterPro" id="IPR005494">
    <property type="entry name" value="GSPS_pre-ATP-grasp-like_dom"/>
</dbReference>
<proteinExistence type="predicted"/>
<evidence type="ECO:0000313" key="7">
    <source>
        <dbReference type="EMBL" id="QQP90275.1"/>
    </source>
</evidence>
<sequence>MDRISLAPRPDWRDTAAEAGFTFHSENGPYWDETAAYRFTLAQVEEIEEATGSLEALCYQVVDRAVGDPAVLDRLAIPRGFHDLVRRSWTDRERNLYGRFDFSYDGATPPKLLEYNADTPTSLYEAAVFQWVWLEQMVGRGALPGGSDQFNSLHERLVEAWKGVGVAGGRLHLAGVMDAEEDRVTVAYLADCAQQAGFAAEMIDVAEIGVTAAGDFVDLRDRPITTLFKLYPWEFMVREQYGTSLLRRTTRIIEPAWKMVLSNKGLLALLWEMFPGHPNLLPAFFDGSGHGLAQPYVRKPLLSREGANVEIVGLLGAEGGPYGAEGHVVQQYAPLPRFDGNYPVIGSWVVAGQPAGMGIREDTSPVTRNTSRFIPHFIRD</sequence>
<gene>
    <name evidence="7" type="ORF">IGS68_03170</name>
</gene>
<evidence type="ECO:0000256" key="2">
    <source>
        <dbReference type="ARBA" id="ARBA00022723"/>
    </source>
</evidence>
<dbReference type="Proteomes" id="UP000595197">
    <property type="component" value="Chromosome"/>
</dbReference>
<keyword evidence="1" id="KW-0436">Ligase</keyword>
<dbReference type="Pfam" id="PF03738">
    <property type="entry name" value="GSP_synth"/>
    <property type="match status" value="1"/>
</dbReference>
<keyword evidence="4" id="KW-0067">ATP-binding</keyword>
<protein>
    <submittedName>
        <fullName evidence="7">Glutathionylspermidine synthase family protein</fullName>
    </submittedName>
</protein>
<evidence type="ECO:0000256" key="3">
    <source>
        <dbReference type="ARBA" id="ARBA00022741"/>
    </source>
</evidence>
<evidence type="ECO:0000256" key="1">
    <source>
        <dbReference type="ARBA" id="ARBA00022598"/>
    </source>
</evidence>
<keyword evidence="5" id="KW-0460">Magnesium</keyword>
<dbReference type="RefSeq" id="WP_201077260.1">
    <property type="nucleotide sequence ID" value="NZ_CP067420.1"/>
</dbReference>